<dbReference type="AlphaFoldDB" id="A0A453NQ39"/>
<protein>
    <recommendedName>
        <fullName evidence="2">RNA polymerase Rpb2 domain-containing protein</fullName>
    </recommendedName>
</protein>
<reference evidence="4" key="1">
    <citation type="journal article" date="2014" name="Science">
        <title>Ancient hybridizations among the ancestral genomes of bread wheat.</title>
        <authorList>
            <consortium name="International Wheat Genome Sequencing Consortium,"/>
            <person name="Marcussen T."/>
            <person name="Sandve S.R."/>
            <person name="Heier L."/>
            <person name="Spannagl M."/>
            <person name="Pfeifer M."/>
            <person name="Jakobsen K.S."/>
            <person name="Wulff B.B."/>
            <person name="Steuernagel B."/>
            <person name="Mayer K.F."/>
            <person name="Olsen O.A."/>
        </authorList>
    </citation>
    <scope>NUCLEOTIDE SEQUENCE [LARGE SCALE GENOMIC DNA]</scope>
    <source>
        <strain evidence="4">cv. AL8/78</strain>
    </source>
</reference>
<reference evidence="4" key="2">
    <citation type="journal article" date="2017" name="Nat. Plants">
        <title>The Aegilops tauschii genome reveals multiple impacts of transposons.</title>
        <authorList>
            <person name="Zhao G."/>
            <person name="Zou C."/>
            <person name="Li K."/>
            <person name="Wang K."/>
            <person name="Li T."/>
            <person name="Gao L."/>
            <person name="Zhang X."/>
            <person name="Wang H."/>
            <person name="Yang Z."/>
            <person name="Liu X."/>
            <person name="Jiang W."/>
            <person name="Mao L."/>
            <person name="Kong X."/>
            <person name="Jiao Y."/>
            <person name="Jia J."/>
        </authorList>
    </citation>
    <scope>NUCLEOTIDE SEQUENCE [LARGE SCALE GENOMIC DNA]</scope>
    <source>
        <strain evidence="4">cv. AL8/78</strain>
    </source>
</reference>
<dbReference type="GO" id="GO:0003899">
    <property type="term" value="F:DNA-directed RNA polymerase activity"/>
    <property type="evidence" value="ECO:0007669"/>
    <property type="project" value="UniProtKB-EC"/>
</dbReference>
<evidence type="ECO:0000313" key="3">
    <source>
        <dbReference type="EnsemblPlants" id="AET6Gv20446300.1"/>
    </source>
</evidence>
<dbReference type="Pfam" id="PF04561">
    <property type="entry name" value="RNA_pol_Rpb2_2"/>
    <property type="match status" value="1"/>
</dbReference>
<proteinExistence type="predicted"/>
<accession>A0A453NQ39</accession>
<comment type="catalytic activity">
    <reaction evidence="1">
        <text>RNA(n) + a ribonucleoside 5'-triphosphate = RNA(n+1) + diphosphate</text>
        <dbReference type="Rhea" id="RHEA:21248"/>
        <dbReference type="Rhea" id="RHEA-COMP:14527"/>
        <dbReference type="Rhea" id="RHEA-COMP:17342"/>
        <dbReference type="ChEBI" id="CHEBI:33019"/>
        <dbReference type="ChEBI" id="CHEBI:61557"/>
        <dbReference type="ChEBI" id="CHEBI:140395"/>
        <dbReference type="EC" id="2.7.7.6"/>
    </reaction>
</comment>
<dbReference type="Gramene" id="AET6Gv20446300.1">
    <property type="protein sequence ID" value="AET6Gv20446300.1"/>
    <property type="gene ID" value="AET6Gv20446300"/>
</dbReference>
<name>A0A453NQ39_AEGTS</name>
<dbReference type="GO" id="GO:0006351">
    <property type="term" value="P:DNA-templated transcription"/>
    <property type="evidence" value="ECO:0007669"/>
    <property type="project" value="InterPro"/>
</dbReference>
<dbReference type="EnsemblPlants" id="AET6Gv20446300.1">
    <property type="protein sequence ID" value="AET6Gv20446300.1"/>
    <property type="gene ID" value="AET6Gv20446300"/>
</dbReference>
<feature type="domain" description="RNA polymerase Rpb2" evidence="2">
    <location>
        <begin position="1"/>
        <end position="42"/>
    </location>
</feature>
<reference evidence="3" key="5">
    <citation type="journal article" date="2021" name="G3 (Bethesda)">
        <title>Aegilops tauschii genome assembly Aet v5.0 features greater sequence contiguity and improved annotation.</title>
        <authorList>
            <person name="Wang L."/>
            <person name="Zhu T."/>
            <person name="Rodriguez J.C."/>
            <person name="Deal K.R."/>
            <person name="Dubcovsky J."/>
            <person name="McGuire P.E."/>
            <person name="Lux T."/>
            <person name="Spannagl M."/>
            <person name="Mayer K.F.X."/>
            <person name="Baldrich P."/>
            <person name="Meyers B.C."/>
            <person name="Huo N."/>
            <person name="Gu Y.Q."/>
            <person name="Zhou H."/>
            <person name="Devos K.M."/>
            <person name="Bennetzen J.L."/>
            <person name="Unver T."/>
            <person name="Budak H."/>
            <person name="Gulick P.J."/>
            <person name="Galiba G."/>
            <person name="Kalapos B."/>
            <person name="Nelson D.R."/>
            <person name="Li P."/>
            <person name="You F.M."/>
            <person name="Luo M.C."/>
            <person name="Dvorak J."/>
        </authorList>
    </citation>
    <scope>NUCLEOTIDE SEQUENCE [LARGE SCALE GENOMIC DNA]</scope>
    <source>
        <strain evidence="3">cv. AL8/78</strain>
    </source>
</reference>
<organism evidence="3 4">
    <name type="scientific">Aegilops tauschii subsp. strangulata</name>
    <name type="common">Goatgrass</name>
    <dbReference type="NCBI Taxonomy" id="200361"/>
    <lineage>
        <taxon>Eukaryota</taxon>
        <taxon>Viridiplantae</taxon>
        <taxon>Streptophyta</taxon>
        <taxon>Embryophyta</taxon>
        <taxon>Tracheophyta</taxon>
        <taxon>Spermatophyta</taxon>
        <taxon>Magnoliopsida</taxon>
        <taxon>Liliopsida</taxon>
        <taxon>Poales</taxon>
        <taxon>Poaceae</taxon>
        <taxon>BOP clade</taxon>
        <taxon>Pooideae</taxon>
        <taxon>Triticodae</taxon>
        <taxon>Triticeae</taxon>
        <taxon>Triticinae</taxon>
        <taxon>Aegilops</taxon>
    </lineage>
</organism>
<evidence type="ECO:0000259" key="2">
    <source>
        <dbReference type="Pfam" id="PF04561"/>
    </source>
</evidence>
<dbReference type="InterPro" id="IPR007642">
    <property type="entry name" value="RNA_pol_Rpb2_2"/>
</dbReference>
<sequence>MGSNLREILDNVSYPEIFLSFPNAKEKKRIESKEKAILEFYQ</sequence>
<dbReference type="Proteomes" id="UP000015105">
    <property type="component" value="Chromosome 6D"/>
</dbReference>
<evidence type="ECO:0000313" key="4">
    <source>
        <dbReference type="Proteomes" id="UP000015105"/>
    </source>
</evidence>
<evidence type="ECO:0000256" key="1">
    <source>
        <dbReference type="ARBA" id="ARBA00048552"/>
    </source>
</evidence>
<dbReference type="GO" id="GO:0003677">
    <property type="term" value="F:DNA binding"/>
    <property type="evidence" value="ECO:0007669"/>
    <property type="project" value="InterPro"/>
</dbReference>
<reference evidence="3" key="3">
    <citation type="journal article" date="2017" name="Nature">
        <title>Genome sequence of the progenitor of the wheat D genome Aegilops tauschii.</title>
        <authorList>
            <person name="Luo M.C."/>
            <person name="Gu Y.Q."/>
            <person name="Puiu D."/>
            <person name="Wang H."/>
            <person name="Twardziok S.O."/>
            <person name="Deal K.R."/>
            <person name="Huo N."/>
            <person name="Zhu T."/>
            <person name="Wang L."/>
            <person name="Wang Y."/>
            <person name="McGuire P.E."/>
            <person name="Liu S."/>
            <person name="Long H."/>
            <person name="Ramasamy R.K."/>
            <person name="Rodriguez J.C."/>
            <person name="Van S.L."/>
            <person name="Yuan L."/>
            <person name="Wang Z."/>
            <person name="Xia Z."/>
            <person name="Xiao L."/>
            <person name="Anderson O.D."/>
            <person name="Ouyang S."/>
            <person name="Liang Y."/>
            <person name="Zimin A.V."/>
            <person name="Pertea G."/>
            <person name="Qi P."/>
            <person name="Bennetzen J.L."/>
            <person name="Dai X."/>
            <person name="Dawson M.W."/>
            <person name="Muller H.G."/>
            <person name="Kugler K."/>
            <person name="Rivarola-Duarte L."/>
            <person name="Spannagl M."/>
            <person name="Mayer K.F.X."/>
            <person name="Lu F.H."/>
            <person name="Bevan M.W."/>
            <person name="Leroy P."/>
            <person name="Li P."/>
            <person name="You F.M."/>
            <person name="Sun Q."/>
            <person name="Liu Z."/>
            <person name="Lyons E."/>
            <person name="Wicker T."/>
            <person name="Salzberg S.L."/>
            <person name="Devos K.M."/>
            <person name="Dvorak J."/>
        </authorList>
    </citation>
    <scope>NUCLEOTIDE SEQUENCE [LARGE SCALE GENOMIC DNA]</scope>
    <source>
        <strain evidence="3">cv. AL8/78</strain>
    </source>
</reference>
<dbReference type="STRING" id="200361.A0A453NQ39"/>
<reference evidence="3" key="4">
    <citation type="submission" date="2019-03" db="UniProtKB">
        <authorList>
            <consortium name="EnsemblPlants"/>
        </authorList>
    </citation>
    <scope>IDENTIFICATION</scope>
</reference>
<keyword evidence="4" id="KW-1185">Reference proteome</keyword>